<dbReference type="PANTHER" id="PTHR12755:SF6">
    <property type="entry name" value="POLYRIBONUCLEOTIDE 5'-HYDROXYL-KINASE CLP1"/>
    <property type="match status" value="1"/>
</dbReference>
<proteinExistence type="inferred from homology"/>
<dbReference type="Proteomes" id="UP001149813">
    <property type="component" value="Unassembled WGS sequence"/>
</dbReference>
<dbReference type="Pfam" id="PF16575">
    <property type="entry name" value="CLP1_P"/>
    <property type="match status" value="1"/>
</dbReference>
<evidence type="ECO:0000256" key="2">
    <source>
        <dbReference type="ARBA" id="ARBA00018706"/>
    </source>
</evidence>
<dbReference type="Pfam" id="PF06807">
    <property type="entry name" value="Clp1"/>
    <property type="match status" value="1"/>
</dbReference>
<dbReference type="InterPro" id="IPR028606">
    <property type="entry name" value="Clp1"/>
</dbReference>
<dbReference type="GO" id="GO:0051731">
    <property type="term" value="F:polynucleotide 5'-hydroxyl-kinase activity"/>
    <property type="evidence" value="ECO:0007669"/>
    <property type="project" value="InterPro"/>
</dbReference>
<keyword evidence="13" id="KW-0808">Transferase</keyword>
<name>A0A9W7Y2E6_9FUNG</name>
<dbReference type="PANTHER" id="PTHR12755">
    <property type="entry name" value="CLEAVAGE/POLYADENYLATION FACTOR IA SUBUNIT CLP1P"/>
    <property type="match status" value="1"/>
</dbReference>
<evidence type="ECO:0000313" key="14">
    <source>
        <dbReference type="Proteomes" id="UP001149813"/>
    </source>
</evidence>
<dbReference type="InterPro" id="IPR038239">
    <property type="entry name" value="Clp1_N_sf"/>
</dbReference>
<dbReference type="AlphaFoldDB" id="A0A9W7Y2E6"/>
<comment type="caution">
    <text evidence="8">Lacks conserved residue(s) required for the propagation of feature annotation.</text>
</comment>
<keyword evidence="5 8" id="KW-0547">Nucleotide-binding</keyword>
<comment type="subcellular location">
    <subcellularLocation>
        <location evidence="1 8">Nucleus</location>
    </subcellularLocation>
</comment>
<feature type="region of interest" description="Disordered" evidence="9">
    <location>
        <begin position="391"/>
        <end position="412"/>
    </location>
</feature>
<dbReference type="Gene3D" id="3.40.50.300">
    <property type="entry name" value="P-loop containing nucleotide triphosphate hydrolases"/>
    <property type="match status" value="1"/>
</dbReference>
<comment type="similarity">
    <text evidence="8">Belongs to the Clp1 family. Clp1 subfamily.</text>
</comment>
<evidence type="ECO:0000256" key="6">
    <source>
        <dbReference type="ARBA" id="ARBA00022840"/>
    </source>
</evidence>
<evidence type="ECO:0000256" key="9">
    <source>
        <dbReference type="SAM" id="MobiDB-lite"/>
    </source>
</evidence>
<evidence type="ECO:0000313" key="13">
    <source>
        <dbReference type="EMBL" id="KAJ1722280.1"/>
    </source>
</evidence>
<dbReference type="Pfam" id="PF16573">
    <property type="entry name" value="CLP1_N"/>
    <property type="match status" value="1"/>
</dbReference>
<keyword evidence="6 8" id="KW-0067">ATP-binding</keyword>
<feature type="domain" description="Clp1 N-terminal" evidence="11">
    <location>
        <begin position="11"/>
        <end position="100"/>
    </location>
</feature>
<dbReference type="InterPro" id="IPR027417">
    <property type="entry name" value="P-loop_NTPase"/>
</dbReference>
<dbReference type="GO" id="GO:0005849">
    <property type="term" value="C:mRNA cleavage factor complex"/>
    <property type="evidence" value="ECO:0007669"/>
    <property type="project" value="UniProtKB-UniRule"/>
</dbReference>
<evidence type="ECO:0000259" key="10">
    <source>
        <dbReference type="Pfam" id="PF06807"/>
    </source>
</evidence>
<accession>A0A9W7Y2E6</accession>
<dbReference type="InterPro" id="IPR045116">
    <property type="entry name" value="Clp1/Grc3"/>
</dbReference>
<evidence type="ECO:0000256" key="4">
    <source>
        <dbReference type="ARBA" id="ARBA00022664"/>
    </source>
</evidence>
<keyword evidence="14" id="KW-1185">Reference proteome</keyword>
<dbReference type="GO" id="GO:0005524">
    <property type="term" value="F:ATP binding"/>
    <property type="evidence" value="ECO:0007669"/>
    <property type="project" value="UniProtKB-UniRule"/>
</dbReference>
<gene>
    <name evidence="8 13" type="primary">CLP1</name>
    <name evidence="13" type="ORF">LPJ53_003293</name>
</gene>
<organism evidence="13 14">
    <name type="scientific">Coemansia erecta</name>
    <dbReference type="NCBI Taxonomy" id="147472"/>
    <lineage>
        <taxon>Eukaryota</taxon>
        <taxon>Fungi</taxon>
        <taxon>Fungi incertae sedis</taxon>
        <taxon>Zoopagomycota</taxon>
        <taxon>Kickxellomycotina</taxon>
        <taxon>Kickxellomycetes</taxon>
        <taxon>Kickxellales</taxon>
        <taxon>Kickxellaceae</taxon>
        <taxon>Coemansia</taxon>
    </lineage>
</organism>
<dbReference type="Gene3D" id="2.60.120.1030">
    <property type="entry name" value="Clp1, DNA binding domain"/>
    <property type="match status" value="1"/>
</dbReference>
<evidence type="ECO:0000256" key="7">
    <source>
        <dbReference type="ARBA" id="ARBA00023242"/>
    </source>
</evidence>
<dbReference type="InterPro" id="IPR038238">
    <property type="entry name" value="Clp1_C_sf"/>
</dbReference>
<evidence type="ECO:0000256" key="1">
    <source>
        <dbReference type="ARBA" id="ARBA00004123"/>
    </source>
</evidence>
<sequence>MTATAKKEWSLNPGEEFRFEVGFKNTIELKLLSGHAELFGAELGPEATYTFSGFNGAIFSWQGCTLSVSGDNHNAYVAGETPMDSYINVHMALQQLRVRAHGGDMDAAPRVMIVGPEDSGKTSLARLLLNYAVRMDQKPLFVDLDTAGASMTVPGTVSVTPVTKTIDIEDGFMGYITSAAVSRPVDLPLVWQYGHELPSDNPVLFNILVNKLAAAIDKRAAADKATAGSGLIVDTHGSTDISKLETIEHAIKALRINTLLVVGNERMYSLLNSRLEAMSQGLPQRETTAIKLAKSGGTVDRDAVYRQQQTSRTIKQYFYGTTREPLTSFPTVVNFKEISVLRVGEDVRAPSSTLPLGETRKLTDTSVFEVELDESLFHSVLAVTDIARPADASANPGVEDTEGDDTVKTSTNNDWSEAVGAQAIGFVNVTKIDMEKNRFTMTSPVPGRLPKQVLLDGHVKWMEVV</sequence>
<dbReference type="GO" id="GO:0006388">
    <property type="term" value="P:tRNA splicing, via endonucleolytic cleavage and ligation"/>
    <property type="evidence" value="ECO:0007669"/>
    <property type="project" value="TreeGrafter"/>
</dbReference>
<keyword evidence="4 8" id="KW-0507">mRNA processing</keyword>
<evidence type="ECO:0000256" key="8">
    <source>
        <dbReference type="HAMAP-Rule" id="MF_03035"/>
    </source>
</evidence>
<dbReference type="SUPFAM" id="SSF52540">
    <property type="entry name" value="P-loop containing nucleoside triphosphate hydrolases"/>
    <property type="match status" value="2"/>
</dbReference>
<feature type="binding site" evidence="8">
    <location>
        <begin position="118"/>
        <end position="123"/>
    </location>
    <ligand>
        <name>ATP</name>
        <dbReference type="ChEBI" id="CHEBI:30616"/>
    </ligand>
</feature>
<feature type="domain" description="Clp1 P-loop" evidence="12">
    <location>
        <begin position="115"/>
        <end position="320"/>
    </location>
</feature>
<dbReference type="Gene3D" id="2.40.30.330">
    <property type="entry name" value="Pre-mRNA cleavage complex subunit Clp1, C-terminal domain"/>
    <property type="match status" value="1"/>
</dbReference>
<evidence type="ECO:0000256" key="3">
    <source>
        <dbReference type="ARBA" id="ARBA00019824"/>
    </source>
</evidence>
<dbReference type="OrthoDB" id="258143at2759"/>
<dbReference type="InterPro" id="IPR010655">
    <property type="entry name" value="Clp1_C"/>
</dbReference>
<dbReference type="GO" id="GO:0031124">
    <property type="term" value="P:mRNA 3'-end processing"/>
    <property type="evidence" value="ECO:0007669"/>
    <property type="project" value="UniProtKB-UniRule"/>
</dbReference>
<dbReference type="FunFam" id="2.60.120.1030:FF:000001">
    <property type="entry name" value="Protein CLP1 homolog 5"/>
    <property type="match status" value="1"/>
</dbReference>
<dbReference type="InterPro" id="IPR032319">
    <property type="entry name" value="CLP1_P"/>
</dbReference>
<comment type="caution">
    <text evidence="13">The sequence shown here is derived from an EMBL/GenBank/DDBJ whole genome shotgun (WGS) entry which is preliminary data.</text>
</comment>
<dbReference type="EMBL" id="JANBOJ010000120">
    <property type="protein sequence ID" value="KAJ1722280.1"/>
    <property type="molecule type" value="Genomic_DNA"/>
</dbReference>
<evidence type="ECO:0000259" key="12">
    <source>
        <dbReference type="Pfam" id="PF16575"/>
    </source>
</evidence>
<comment type="function">
    <text evidence="8">Required for endonucleolytic cleavage during polyadenylation-dependent pre-mRNA 3'-end formation.</text>
</comment>
<comment type="subunit">
    <text evidence="8">Component of a pre-mRNA cleavage factor complex. Interacts directly with PCF11.</text>
</comment>
<evidence type="ECO:0000256" key="5">
    <source>
        <dbReference type="ARBA" id="ARBA00022741"/>
    </source>
</evidence>
<feature type="domain" description="Clp1 C-terminal" evidence="10">
    <location>
        <begin position="331"/>
        <end position="463"/>
    </location>
</feature>
<protein>
    <recommendedName>
        <fullName evidence="3">Polynucleotide 5'-hydroxyl-kinase GRC3</fullName>
    </recommendedName>
    <alternativeName>
        <fullName evidence="2">Polynucleotide 5'-hydroxyl-kinase grc3</fullName>
    </alternativeName>
</protein>
<feature type="binding site" evidence="8">
    <location>
        <position position="16"/>
    </location>
    <ligand>
        <name>ATP</name>
        <dbReference type="ChEBI" id="CHEBI:30616"/>
    </ligand>
</feature>
<dbReference type="InterPro" id="IPR032324">
    <property type="entry name" value="Clp1_N"/>
</dbReference>
<reference evidence="13" key="1">
    <citation type="submission" date="2022-07" db="EMBL/GenBank/DDBJ databases">
        <title>Phylogenomic reconstructions and comparative analyses of Kickxellomycotina fungi.</title>
        <authorList>
            <person name="Reynolds N.K."/>
            <person name="Stajich J.E."/>
            <person name="Barry K."/>
            <person name="Grigoriev I.V."/>
            <person name="Crous P."/>
            <person name="Smith M.E."/>
        </authorList>
    </citation>
    <scope>NUCLEOTIDE SEQUENCE</scope>
    <source>
        <strain evidence="13">NBRC 32514</strain>
    </source>
</reference>
<evidence type="ECO:0000259" key="11">
    <source>
        <dbReference type="Pfam" id="PF16573"/>
    </source>
</evidence>
<keyword evidence="7 8" id="KW-0539">Nucleus</keyword>
<dbReference type="HAMAP" id="MF_03035">
    <property type="entry name" value="Clp1"/>
    <property type="match status" value="1"/>
</dbReference>